<dbReference type="PATRIC" id="fig|1141662.3.peg.3067"/>
<dbReference type="PANTHER" id="PTHR30429:SF0">
    <property type="entry name" value="METHIONINE-BINDING LIPOPROTEIN METQ"/>
    <property type="match status" value="1"/>
</dbReference>
<dbReference type="eggNOG" id="COG1464">
    <property type="taxonomic scope" value="Bacteria"/>
</dbReference>
<evidence type="ECO:0000256" key="7">
    <source>
        <dbReference type="SAM" id="SignalP"/>
    </source>
</evidence>
<dbReference type="HOGENOM" id="CLU_067080_0_0_6"/>
<keyword evidence="3" id="KW-0472">Membrane</keyword>
<dbReference type="STRING" id="1141662.OOA_15115"/>
<evidence type="ECO:0000256" key="5">
    <source>
        <dbReference type="ARBA" id="ARBA00023288"/>
    </source>
</evidence>
<comment type="caution">
    <text evidence="8">The sequence shown here is derived from an EMBL/GenBank/DDBJ whole genome shotgun (WGS) entry which is preliminary data.</text>
</comment>
<dbReference type="GO" id="GO:0016020">
    <property type="term" value="C:membrane"/>
    <property type="evidence" value="ECO:0007669"/>
    <property type="project" value="UniProtKB-SubCell"/>
</dbReference>
<dbReference type="Proteomes" id="UP000009336">
    <property type="component" value="Unassembled WGS sequence"/>
</dbReference>
<evidence type="ECO:0000256" key="6">
    <source>
        <dbReference type="PIRNR" id="PIRNR002854"/>
    </source>
</evidence>
<evidence type="ECO:0000256" key="2">
    <source>
        <dbReference type="ARBA" id="ARBA00022729"/>
    </source>
</evidence>
<accession>K8WI85</accession>
<organism evidence="8 9">
    <name type="scientific">Providencia burhodogranariea DSM 19968</name>
    <dbReference type="NCBI Taxonomy" id="1141662"/>
    <lineage>
        <taxon>Bacteria</taxon>
        <taxon>Pseudomonadati</taxon>
        <taxon>Pseudomonadota</taxon>
        <taxon>Gammaproteobacteria</taxon>
        <taxon>Enterobacterales</taxon>
        <taxon>Morganellaceae</taxon>
        <taxon>Providencia</taxon>
    </lineage>
</organism>
<comment type="subcellular location">
    <subcellularLocation>
        <location evidence="1">Membrane</location>
        <topology evidence="1">Lipid-anchor</topology>
    </subcellularLocation>
</comment>
<feature type="signal peptide" evidence="7">
    <location>
        <begin position="1"/>
        <end position="24"/>
    </location>
</feature>
<dbReference type="EMBL" id="AKKL01000040">
    <property type="protein sequence ID" value="EKT57207.1"/>
    <property type="molecule type" value="Genomic_DNA"/>
</dbReference>
<dbReference type="InterPro" id="IPR004872">
    <property type="entry name" value="Lipoprotein_NlpA"/>
</dbReference>
<name>K8WI85_9GAMM</name>
<protein>
    <recommendedName>
        <fullName evidence="6">Lipoprotein</fullName>
    </recommendedName>
</protein>
<keyword evidence="5 6" id="KW-0449">Lipoprotein</keyword>
<dbReference type="AlphaFoldDB" id="K8WI85"/>
<evidence type="ECO:0000313" key="8">
    <source>
        <dbReference type="EMBL" id="EKT57207.1"/>
    </source>
</evidence>
<dbReference type="PANTHER" id="PTHR30429">
    <property type="entry name" value="D-METHIONINE-BINDING LIPOPROTEIN METQ"/>
    <property type="match status" value="1"/>
</dbReference>
<dbReference type="RefSeq" id="WP_008913008.1">
    <property type="nucleotide sequence ID" value="NZ_KB233224.1"/>
</dbReference>
<comment type="similarity">
    <text evidence="6">Belongs to the nlpA lipoprotein family.</text>
</comment>
<keyword evidence="4" id="KW-0564">Palmitate</keyword>
<reference evidence="8 9" key="1">
    <citation type="journal article" date="2012" name="BMC Genomics">
        <title>Comparative genomics of bacteria in the genus Providencia isolated from wild Drosophila melanogaster.</title>
        <authorList>
            <person name="Galac M.R."/>
            <person name="Lazzaro B.P."/>
        </authorList>
    </citation>
    <scope>NUCLEOTIDE SEQUENCE [LARGE SCALE GENOMIC DNA]</scope>
    <source>
        <strain evidence="8 9">DSM 19968</strain>
    </source>
</reference>
<evidence type="ECO:0000256" key="3">
    <source>
        <dbReference type="ARBA" id="ARBA00023136"/>
    </source>
</evidence>
<dbReference type="SUPFAM" id="SSF53850">
    <property type="entry name" value="Periplasmic binding protein-like II"/>
    <property type="match status" value="1"/>
</dbReference>
<sequence>MMKKMITALTGIALSVSFALSAQAAPLRVAADPVPHAEILAYVNKIDPSLDLKIVELSPGLNANELVVNGDVDANFFQHLPYLKNQEQALGKTFTVVATVHLEPLGIYSSKHKDLKSIPDGAKVAVPNNPTNLSRALFLLQNNGLITLKEGFNDPATNLATPKDIAANPKKLKILEVDAPQIIRSLDDVDLGVINGNLVLDAGLSPAKDSLALEAVANNPYANILVTTPELAKDPRIEKLAKDLESPEVAKFILEKYQGSVIPVTAVKP</sequence>
<dbReference type="PIRSF" id="PIRSF002854">
    <property type="entry name" value="MetQ"/>
    <property type="match status" value="1"/>
</dbReference>
<evidence type="ECO:0000256" key="1">
    <source>
        <dbReference type="ARBA" id="ARBA00004635"/>
    </source>
</evidence>
<evidence type="ECO:0000256" key="4">
    <source>
        <dbReference type="ARBA" id="ARBA00023139"/>
    </source>
</evidence>
<feature type="chain" id="PRO_5003921579" description="Lipoprotein" evidence="7">
    <location>
        <begin position="25"/>
        <end position="269"/>
    </location>
</feature>
<keyword evidence="9" id="KW-1185">Reference proteome</keyword>
<dbReference type="Pfam" id="PF03180">
    <property type="entry name" value="Lipoprotein_9"/>
    <property type="match status" value="1"/>
</dbReference>
<proteinExistence type="inferred from homology"/>
<keyword evidence="2 7" id="KW-0732">Signal</keyword>
<evidence type="ECO:0000313" key="9">
    <source>
        <dbReference type="Proteomes" id="UP000009336"/>
    </source>
</evidence>
<dbReference type="Gene3D" id="3.40.190.10">
    <property type="entry name" value="Periplasmic binding protein-like II"/>
    <property type="match status" value="2"/>
</dbReference>
<gene>
    <name evidence="8" type="ORF">OOA_15115</name>
</gene>